<dbReference type="EMBL" id="LUCM01002143">
    <property type="protein sequence ID" value="KAA0197775.1"/>
    <property type="molecule type" value="Genomic_DNA"/>
</dbReference>
<dbReference type="OrthoDB" id="9979394at2759"/>
<proteinExistence type="predicted"/>
<organism evidence="1 2">
    <name type="scientific">Fasciolopsis buskii</name>
    <dbReference type="NCBI Taxonomy" id="27845"/>
    <lineage>
        <taxon>Eukaryota</taxon>
        <taxon>Metazoa</taxon>
        <taxon>Spiralia</taxon>
        <taxon>Lophotrochozoa</taxon>
        <taxon>Platyhelminthes</taxon>
        <taxon>Trematoda</taxon>
        <taxon>Digenea</taxon>
        <taxon>Plagiorchiida</taxon>
        <taxon>Echinostomata</taxon>
        <taxon>Echinostomatoidea</taxon>
        <taxon>Fasciolidae</taxon>
        <taxon>Fasciolopsis</taxon>
    </lineage>
</organism>
<gene>
    <name evidence="1" type="ORF">FBUS_11875</name>
</gene>
<dbReference type="AlphaFoldDB" id="A0A8E0VNF8"/>
<keyword evidence="2" id="KW-1185">Reference proteome</keyword>
<name>A0A8E0VNF8_9TREM</name>
<protein>
    <submittedName>
        <fullName evidence="1">Uncharacterized protein</fullName>
    </submittedName>
</protein>
<accession>A0A8E0VNF8</accession>
<sequence length="175" mass="19727">HLQPSPTSSTAPTTQRSASLFSQVFGLNQARLNSNSAISKVNSAERLPEDRSLLQNPECGRVHSVELHDTASLVVTADGNNLLVEIIPTPKNFLSYMQQAFLWLRTDSYHKDPNRQRSYGSDSASLLRCSTLRLYPQVTQNEFYWIDNDHFEACPVEIRVRVNAVDFYATPLNLS</sequence>
<dbReference type="Proteomes" id="UP000728185">
    <property type="component" value="Unassembled WGS sequence"/>
</dbReference>
<evidence type="ECO:0000313" key="1">
    <source>
        <dbReference type="EMBL" id="KAA0197775.1"/>
    </source>
</evidence>
<feature type="non-terminal residue" evidence="1">
    <location>
        <position position="1"/>
    </location>
</feature>
<reference evidence="1" key="1">
    <citation type="submission" date="2019-05" db="EMBL/GenBank/DDBJ databases">
        <title>Annotation for the trematode Fasciolopsis buski.</title>
        <authorList>
            <person name="Choi Y.-J."/>
        </authorList>
    </citation>
    <scope>NUCLEOTIDE SEQUENCE</scope>
    <source>
        <strain evidence="1">HT</strain>
        <tissue evidence="1">Whole worm</tissue>
    </source>
</reference>
<comment type="caution">
    <text evidence="1">The sequence shown here is derived from an EMBL/GenBank/DDBJ whole genome shotgun (WGS) entry which is preliminary data.</text>
</comment>
<evidence type="ECO:0000313" key="2">
    <source>
        <dbReference type="Proteomes" id="UP000728185"/>
    </source>
</evidence>